<organism evidence="1 2">
    <name type="scientific">Planoprotostelium fungivorum</name>
    <dbReference type="NCBI Taxonomy" id="1890364"/>
    <lineage>
        <taxon>Eukaryota</taxon>
        <taxon>Amoebozoa</taxon>
        <taxon>Evosea</taxon>
        <taxon>Variosea</taxon>
        <taxon>Cavosteliida</taxon>
        <taxon>Cavosteliaceae</taxon>
        <taxon>Planoprotostelium</taxon>
    </lineage>
</organism>
<dbReference type="InParanoid" id="A0A2P6MU47"/>
<sequence>MDTPVRVIKKRRSITGVPPSSSAVPVCSSDTPTIIKELSDAHINTVKSLGHCEMEVKDASRYINIPVPQGKNPIHPDNDTIVDDRIGPHSFWTSRILAEAKACDEVHKVLLMYVDTVWCRTSRVTLNERLQVGETKNGRCIPLGSCALGPFRFVMTRDFVTSKVAMVRKRTRIDTKMKTVEMFSYQFNWKSDHWNRGFPRLFTDECWYNRDVQLEMTVYSTNTWERWNCPPWVTNTILLHDAEVHHLLQNKSSMVRFRTGVTETGNNWRGERVASCDLISKSRNSAFACGLNIFKMERESISQSPGYSLILYSLKPLPHHTLFRHP</sequence>
<comment type="caution">
    <text evidence="1">The sequence shown here is derived from an EMBL/GenBank/DDBJ whole genome shotgun (WGS) entry which is preliminary data.</text>
</comment>
<reference evidence="1 2" key="1">
    <citation type="journal article" date="2018" name="Genome Biol. Evol.">
        <title>Multiple Roots of Fruiting Body Formation in Amoebozoa.</title>
        <authorList>
            <person name="Hillmann F."/>
            <person name="Forbes G."/>
            <person name="Novohradska S."/>
            <person name="Ferling I."/>
            <person name="Riege K."/>
            <person name="Groth M."/>
            <person name="Westermann M."/>
            <person name="Marz M."/>
            <person name="Spaller T."/>
            <person name="Winckler T."/>
            <person name="Schaap P."/>
            <person name="Glockner G."/>
        </authorList>
    </citation>
    <scope>NUCLEOTIDE SEQUENCE [LARGE SCALE GENOMIC DNA]</scope>
    <source>
        <strain evidence="1 2">Jena</strain>
    </source>
</reference>
<proteinExistence type="predicted"/>
<protein>
    <submittedName>
        <fullName evidence="1">Uncharacterized protein</fullName>
    </submittedName>
</protein>
<name>A0A2P6MU47_9EUKA</name>
<keyword evidence="2" id="KW-1185">Reference proteome</keyword>
<dbReference type="AlphaFoldDB" id="A0A2P6MU47"/>
<evidence type="ECO:0000313" key="1">
    <source>
        <dbReference type="EMBL" id="PRP75238.1"/>
    </source>
</evidence>
<dbReference type="Proteomes" id="UP000241769">
    <property type="component" value="Unassembled WGS sequence"/>
</dbReference>
<evidence type="ECO:0000313" key="2">
    <source>
        <dbReference type="Proteomes" id="UP000241769"/>
    </source>
</evidence>
<dbReference type="EMBL" id="MDYQ01000404">
    <property type="protein sequence ID" value="PRP75238.1"/>
    <property type="molecule type" value="Genomic_DNA"/>
</dbReference>
<gene>
    <name evidence="1" type="ORF">PROFUN_15916</name>
</gene>
<accession>A0A2P6MU47</accession>